<dbReference type="GO" id="GO:0046496">
    <property type="term" value="P:nicotinamide nucleotide metabolic process"/>
    <property type="evidence" value="ECO:0007669"/>
    <property type="project" value="UniProtKB-UniRule"/>
</dbReference>
<dbReference type="NCBIfam" id="TIGR00197">
    <property type="entry name" value="yjeF_nterm"/>
    <property type="match status" value="1"/>
</dbReference>
<dbReference type="AlphaFoldDB" id="A0A1M4WUG2"/>
<evidence type="ECO:0000256" key="5">
    <source>
        <dbReference type="ARBA" id="ARBA00022723"/>
    </source>
</evidence>
<feature type="binding site" evidence="17">
    <location>
        <position position="440"/>
    </location>
    <ligand>
        <name>(6S)-NADPHX</name>
        <dbReference type="ChEBI" id="CHEBI:64076"/>
    </ligand>
</feature>
<feature type="binding site" evidence="17">
    <location>
        <position position="439"/>
    </location>
    <ligand>
        <name>AMP</name>
        <dbReference type="ChEBI" id="CHEBI:456215"/>
    </ligand>
</feature>
<dbReference type="PROSITE" id="PS51385">
    <property type="entry name" value="YJEF_N"/>
    <property type="match status" value="1"/>
</dbReference>
<dbReference type="HAMAP" id="MF_01965">
    <property type="entry name" value="NADHX_dehydratase"/>
    <property type="match status" value="1"/>
</dbReference>
<evidence type="ECO:0000256" key="3">
    <source>
        <dbReference type="ARBA" id="ARBA00006001"/>
    </source>
</evidence>
<keyword evidence="12 17" id="KW-0456">Lyase</keyword>
<dbReference type="PROSITE" id="PS51383">
    <property type="entry name" value="YJEF_C_3"/>
    <property type="match status" value="1"/>
</dbReference>
<comment type="function">
    <text evidence="14 19">Bifunctional enzyme that catalyzes the epimerization of the S- and R-forms of NAD(P)HX and the dehydration of the S-form of NAD(P)HX at the expense of ADP, which is converted to AMP. This allows the repair of both epimers of NAD(P)HX, a damaged form of NAD(P)H that is a result of enzymatic or heat-dependent hydration.</text>
</comment>
<comment type="function">
    <text evidence="18">Catalyzes the epimerization of the S- and R-forms of NAD(P)HX, a damaged form of NAD(P)H that is a result of enzymatic or heat-dependent hydration. This is a prerequisite for the S-specific NAD(P)H-hydrate dehydratase to allow the repair of both epimers of NAD(P)HX.</text>
</comment>
<accession>A0A1M4WUG2</accession>
<evidence type="ECO:0000256" key="4">
    <source>
        <dbReference type="ARBA" id="ARBA00009524"/>
    </source>
</evidence>
<organism evidence="22 23">
    <name type="scientific">Flavisolibacter ginsengisoli DSM 18119</name>
    <dbReference type="NCBI Taxonomy" id="1121884"/>
    <lineage>
        <taxon>Bacteria</taxon>
        <taxon>Pseudomonadati</taxon>
        <taxon>Bacteroidota</taxon>
        <taxon>Chitinophagia</taxon>
        <taxon>Chitinophagales</taxon>
        <taxon>Chitinophagaceae</taxon>
        <taxon>Flavisolibacter</taxon>
    </lineage>
</organism>
<dbReference type="InterPro" id="IPR036652">
    <property type="entry name" value="YjeF_N_dom_sf"/>
</dbReference>
<dbReference type="EC" id="5.1.99.6" evidence="19"/>
<dbReference type="EC" id="4.2.1.136" evidence="19"/>
<dbReference type="GO" id="GO:0052855">
    <property type="term" value="F:ADP-dependent NAD(P)H-hydrate dehydratase activity"/>
    <property type="evidence" value="ECO:0007669"/>
    <property type="project" value="UniProtKB-UniRule"/>
</dbReference>
<evidence type="ECO:0000259" key="21">
    <source>
        <dbReference type="PROSITE" id="PS51385"/>
    </source>
</evidence>
<name>A0A1M4WUG2_9BACT</name>
<evidence type="ECO:0000313" key="22">
    <source>
        <dbReference type="EMBL" id="SHE84683.1"/>
    </source>
</evidence>
<feature type="binding site" evidence="18">
    <location>
        <begin position="57"/>
        <end position="61"/>
    </location>
    <ligand>
        <name>(6S)-NADPHX</name>
        <dbReference type="ChEBI" id="CHEBI:64076"/>
    </ligand>
</feature>
<comment type="subunit">
    <text evidence="17">Homotetramer.</text>
</comment>
<evidence type="ECO:0000256" key="6">
    <source>
        <dbReference type="ARBA" id="ARBA00022741"/>
    </source>
</evidence>
<keyword evidence="5 18" id="KW-0479">Metal-binding</keyword>
<dbReference type="InterPro" id="IPR004443">
    <property type="entry name" value="YjeF_N_dom"/>
</dbReference>
<dbReference type="InterPro" id="IPR030677">
    <property type="entry name" value="Nnr"/>
</dbReference>
<dbReference type="Gene3D" id="3.40.1190.20">
    <property type="match status" value="1"/>
</dbReference>
<feature type="binding site" evidence="17">
    <location>
        <position position="324"/>
    </location>
    <ligand>
        <name>(6S)-NADPHX</name>
        <dbReference type="ChEBI" id="CHEBI:64076"/>
    </ligand>
</feature>
<evidence type="ECO:0000259" key="20">
    <source>
        <dbReference type="PROSITE" id="PS51383"/>
    </source>
</evidence>
<comment type="similarity">
    <text evidence="3 19">In the N-terminal section; belongs to the NnrE/AIBP family.</text>
</comment>
<dbReference type="NCBIfam" id="TIGR00196">
    <property type="entry name" value="yjeF_cterm"/>
    <property type="match status" value="1"/>
</dbReference>
<dbReference type="SUPFAM" id="SSF64153">
    <property type="entry name" value="YjeF N-terminal domain-like"/>
    <property type="match status" value="1"/>
</dbReference>
<comment type="similarity">
    <text evidence="18">Belongs to the NnrE/AIBP family.</text>
</comment>
<evidence type="ECO:0000256" key="15">
    <source>
        <dbReference type="ARBA" id="ARBA00048238"/>
    </source>
</evidence>
<evidence type="ECO:0000256" key="1">
    <source>
        <dbReference type="ARBA" id="ARBA00000013"/>
    </source>
</evidence>
<feature type="domain" description="YjeF N-terminal" evidence="21">
    <location>
        <begin position="9"/>
        <end position="215"/>
    </location>
</feature>
<dbReference type="PIRSF" id="PIRSF017184">
    <property type="entry name" value="Nnr"/>
    <property type="match status" value="1"/>
</dbReference>
<evidence type="ECO:0000256" key="12">
    <source>
        <dbReference type="ARBA" id="ARBA00023239"/>
    </source>
</evidence>
<dbReference type="EMBL" id="FQUU01000004">
    <property type="protein sequence ID" value="SHE84683.1"/>
    <property type="molecule type" value="Genomic_DNA"/>
</dbReference>
<dbReference type="SUPFAM" id="SSF53613">
    <property type="entry name" value="Ribokinase-like"/>
    <property type="match status" value="1"/>
</dbReference>
<sequence length="500" mass="54576">MQILSREQIQAWDQYTIYNEPIRSVDLMERAATCCFDWIRAQHWRGHSFKIFCGKGNNGGDGLAIARMLLQAGFSTIIYILENGRPGSPDFQENLQRLHEITTDIHFIQSENIVISITETDIIIDALFGSGLNKPLSGIAALLVEHINSAHAIVVSIDVPSGLFLDKSSKGHPIIVADHTLTFQVYKLCLLVQENAPYIGRIHILDIQLHPGFLKDNIFHKELTEPALIRSIFKPRNEFSHKGNFGHALLITGSYGKIGAAVLATRACMRSGAGLTTVFVPRCGYSILQSVAPEAMVMTDENDEHLSSLPGDLDKYAAIGIGPGIGTEEATQKMVSFIARRYTMPLVIDADALNILSLHKELLTHIPADSILTPHPKEFDRLFGDHTNDFDRLSTATAKAAELKCIIVLKGHHTIIATPGRQIFFNNTGNAGMAKGGSGDVLTGILTALRAQGYESEKAAILGVYIHGLAGDLAASKLSMESMLASDIIEAISLAFPQIY</sequence>
<comment type="catalytic activity">
    <reaction evidence="1 18 19">
        <text>(6R)-NADHX = (6S)-NADHX</text>
        <dbReference type="Rhea" id="RHEA:32215"/>
        <dbReference type="ChEBI" id="CHEBI:64074"/>
        <dbReference type="ChEBI" id="CHEBI:64075"/>
        <dbReference type="EC" id="5.1.99.6"/>
    </reaction>
</comment>
<comment type="function">
    <text evidence="17">Catalyzes the dehydration of the S-form of NAD(P)HX at the expense of ADP, which is converted to AMP. Together with NAD(P)HX epimerase, which catalyzes the epimerization of the S- and R-forms, the enzyme allows the repair of both epimers of NAD(P)HX, a damaged form of NAD(P)H that is a result of enzymatic or heat-dependent hydration.</text>
</comment>
<dbReference type="PROSITE" id="PS01050">
    <property type="entry name" value="YJEF_C_2"/>
    <property type="match status" value="1"/>
</dbReference>
<dbReference type="OrthoDB" id="9806925at2"/>
<dbReference type="PANTHER" id="PTHR12592:SF0">
    <property type="entry name" value="ATP-DEPENDENT (S)-NAD(P)H-HYDRATE DEHYDRATASE"/>
    <property type="match status" value="1"/>
</dbReference>
<evidence type="ECO:0000256" key="14">
    <source>
        <dbReference type="ARBA" id="ARBA00025153"/>
    </source>
</evidence>
<comment type="catalytic activity">
    <reaction evidence="2 18 19">
        <text>(6R)-NADPHX = (6S)-NADPHX</text>
        <dbReference type="Rhea" id="RHEA:32227"/>
        <dbReference type="ChEBI" id="CHEBI:64076"/>
        <dbReference type="ChEBI" id="CHEBI:64077"/>
        <dbReference type="EC" id="5.1.99.6"/>
    </reaction>
</comment>
<evidence type="ECO:0000256" key="9">
    <source>
        <dbReference type="ARBA" id="ARBA00022958"/>
    </source>
</evidence>
<dbReference type="HAMAP" id="MF_01966">
    <property type="entry name" value="NADHX_epimerase"/>
    <property type="match status" value="1"/>
</dbReference>
<evidence type="ECO:0000256" key="11">
    <source>
        <dbReference type="ARBA" id="ARBA00023235"/>
    </source>
</evidence>
<feature type="binding site" evidence="18">
    <location>
        <position position="58"/>
    </location>
    <ligand>
        <name>K(+)</name>
        <dbReference type="ChEBI" id="CHEBI:29103"/>
    </ligand>
</feature>
<dbReference type="GO" id="GO:0005524">
    <property type="term" value="F:ATP binding"/>
    <property type="evidence" value="ECO:0007669"/>
    <property type="project" value="UniProtKB-UniRule"/>
</dbReference>
<dbReference type="GO" id="GO:0046872">
    <property type="term" value="F:metal ion binding"/>
    <property type="evidence" value="ECO:0007669"/>
    <property type="project" value="UniProtKB-UniRule"/>
</dbReference>
<evidence type="ECO:0000256" key="16">
    <source>
        <dbReference type="ARBA" id="ARBA00049209"/>
    </source>
</evidence>
<keyword evidence="9 18" id="KW-0630">Potassium</keyword>
<dbReference type="STRING" id="1121884.SAMN02745131_01221"/>
<keyword evidence="11 18" id="KW-0413">Isomerase</keyword>
<feature type="domain" description="YjeF C-terminal" evidence="20">
    <location>
        <begin position="225"/>
        <end position="499"/>
    </location>
</feature>
<feature type="binding site" evidence="17">
    <location>
        <position position="260"/>
    </location>
    <ligand>
        <name>(6S)-NADPHX</name>
        <dbReference type="ChEBI" id="CHEBI:64076"/>
    </ligand>
</feature>
<protein>
    <recommendedName>
        <fullName evidence="19">Bifunctional NAD(P)H-hydrate repair enzyme</fullName>
    </recommendedName>
    <alternativeName>
        <fullName evidence="19">Nicotinamide nucleotide repair protein</fullName>
    </alternativeName>
    <domain>
        <recommendedName>
            <fullName evidence="19">ADP-dependent (S)-NAD(P)H-hydrate dehydratase</fullName>
            <ecNumber evidence="19">4.2.1.136</ecNumber>
        </recommendedName>
        <alternativeName>
            <fullName evidence="19">ADP-dependent NAD(P)HX dehydratase</fullName>
        </alternativeName>
    </domain>
    <domain>
        <recommendedName>
            <fullName evidence="19">NAD(P)H-hydrate epimerase</fullName>
            <ecNumber evidence="19">5.1.99.6</ecNumber>
        </recommendedName>
    </domain>
</protein>
<dbReference type="InterPro" id="IPR029056">
    <property type="entry name" value="Ribokinase-like"/>
</dbReference>
<keyword evidence="10 17" id="KW-0520">NAD</keyword>
<evidence type="ECO:0000256" key="13">
    <source>
        <dbReference type="ARBA" id="ARBA00023268"/>
    </source>
</evidence>
<comment type="cofactor">
    <cofactor evidence="18 19">
        <name>K(+)</name>
        <dbReference type="ChEBI" id="CHEBI:29103"/>
    </cofactor>
    <text evidence="18 19">Binds 1 potassium ion per subunit.</text>
</comment>
<evidence type="ECO:0000256" key="7">
    <source>
        <dbReference type="ARBA" id="ARBA00022840"/>
    </source>
</evidence>
<keyword evidence="7 17" id="KW-0067">ATP-binding</keyword>
<comment type="caution">
    <text evidence="18">Lacks conserved residue(s) required for the propagation of feature annotation.</text>
</comment>
<dbReference type="Proteomes" id="UP000184048">
    <property type="component" value="Unassembled WGS sequence"/>
</dbReference>
<feature type="binding site" evidence="18">
    <location>
        <position position="161"/>
    </location>
    <ligand>
        <name>K(+)</name>
        <dbReference type="ChEBI" id="CHEBI:29103"/>
    </ligand>
</feature>
<gene>
    <name evidence="18" type="primary">nnrE</name>
    <name evidence="17" type="synonym">nnrD</name>
    <name evidence="22" type="ORF">SAMN02745131_01221</name>
</gene>
<proteinExistence type="inferred from homology"/>
<evidence type="ECO:0000256" key="2">
    <source>
        <dbReference type="ARBA" id="ARBA00000909"/>
    </source>
</evidence>
<dbReference type="InterPro" id="IPR000631">
    <property type="entry name" value="CARKD"/>
</dbReference>
<keyword evidence="8 17" id="KW-0521">NADP</keyword>
<feature type="binding site" evidence="18">
    <location>
        <position position="158"/>
    </location>
    <ligand>
        <name>(6S)-NADPHX</name>
        <dbReference type="ChEBI" id="CHEBI:64076"/>
    </ligand>
</feature>
<comment type="catalytic activity">
    <reaction evidence="15 17 19">
        <text>(6S)-NADHX + ADP = AMP + phosphate + NADH + H(+)</text>
        <dbReference type="Rhea" id="RHEA:32223"/>
        <dbReference type="ChEBI" id="CHEBI:15378"/>
        <dbReference type="ChEBI" id="CHEBI:43474"/>
        <dbReference type="ChEBI" id="CHEBI:57945"/>
        <dbReference type="ChEBI" id="CHEBI:64074"/>
        <dbReference type="ChEBI" id="CHEBI:456215"/>
        <dbReference type="ChEBI" id="CHEBI:456216"/>
        <dbReference type="EC" id="4.2.1.136"/>
    </reaction>
</comment>
<dbReference type="PANTHER" id="PTHR12592">
    <property type="entry name" value="ATP-DEPENDENT (S)-NAD(P)H-HYDRATE DEHYDRATASE FAMILY MEMBER"/>
    <property type="match status" value="1"/>
</dbReference>
<dbReference type="InterPro" id="IPR017953">
    <property type="entry name" value="Carbohydrate_kinase_pred_CS"/>
</dbReference>
<dbReference type="Pfam" id="PF03853">
    <property type="entry name" value="YjeF_N"/>
    <property type="match status" value="1"/>
</dbReference>
<dbReference type="Gene3D" id="3.40.50.10260">
    <property type="entry name" value="YjeF N-terminal domain"/>
    <property type="match status" value="1"/>
</dbReference>
<feature type="binding site" evidence="18">
    <location>
        <position position="125"/>
    </location>
    <ligand>
        <name>K(+)</name>
        <dbReference type="ChEBI" id="CHEBI:29103"/>
    </ligand>
</feature>
<evidence type="ECO:0000256" key="18">
    <source>
        <dbReference type="HAMAP-Rule" id="MF_01966"/>
    </source>
</evidence>
<dbReference type="RefSeq" id="WP_072834448.1">
    <property type="nucleotide sequence ID" value="NZ_FQUU01000004.1"/>
</dbReference>
<comment type="cofactor">
    <cofactor evidence="17">
        <name>Mg(2+)</name>
        <dbReference type="ChEBI" id="CHEBI:18420"/>
    </cofactor>
</comment>
<keyword evidence="6 17" id="KW-0547">Nucleotide-binding</keyword>
<reference evidence="22 23" key="1">
    <citation type="submission" date="2016-11" db="EMBL/GenBank/DDBJ databases">
        <authorList>
            <person name="Jaros S."/>
            <person name="Januszkiewicz K."/>
            <person name="Wedrychowicz H."/>
        </authorList>
    </citation>
    <scope>NUCLEOTIDE SEQUENCE [LARGE SCALE GENOMIC DNA]</scope>
    <source>
        <strain evidence="22 23">DSM 18119</strain>
    </source>
</reference>
<evidence type="ECO:0000256" key="19">
    <source>
        <dbReference type="PIRNR" id="PIRNR017184"/>
    </source>
</evidence>
<dbReference type="Pfam" id="PF01256">
    <property type="entry name" value="Carb_kinase"/>
    <property type="match status" value="1"/>
</dbReference>
<evidence type="ECO:0000256" key="17">
    <source>
        <dbReference type="HAMAP-Rule" id="MF_01965"/>
    </source>
</evidence>
<feature type="binding site" evidence="17">
    <location>
        <position position="375"/>
    </location>
    <ligand>
        <name>(6S)-NADPHX</name>
        <dbReference type="ChEBI" id="CHEBI:64076"/>
    </ligand>
</feature>
<dbReference type="CDD" id="cd01171">
    <property type="entry name" value="YXKO-related"/>
    <property type="match status" value="1"/>
</dbReference>
<comment type="catalytic activity">
    <reaction evidence="16 17 19">
        <text>(6S)-NADPHX + ADP = AMP + phosphate + NADPH + H(+)</text>
        <dbReference type="Rhea" id="RHEA:32235"/>
        <dbReference type="ChEBI" id="CHEBI:15378"/>
        <dbReference type="ChEBI" id="CHEBI:43474"/>
        <dbReference type="ChEBI" id="CHEBI:57783"/>
        <dbReference type="ChEBI" id="CHEBI:64076"/>
        <dbReference type="ChEBI" id="CHEBI:456215"/>
        <dbReference type="ChEBI" id="CHEBI:456216"/>
        <dbReference type="EC" id="4.2.1.136"/>
    </reaction>
</comment>
<dbReference type="GO" id="GO:0110051">
    <property type="term" value="P:metabolite repair"/>
    <property type="evidence" value="ECO:0007669"/>
    <property type="project" value="TreeGrafter"/>
</dbReference>
<feature type="binding site" evidence="17">
    <location>
        <begin position="410"/>
        <end position="414"/>
    </location>
    <ligand>
        <name>AMP</name>
        <dbReference type="ChEBI" id="CHEBI:456215"/>
    </ligand>
</feature>
<evidence type="ECO:0000256" key="10">
    <source>
        <dbReference type="ARBA" id="ARBA00023027"/>
    </source>
</evidence>
<comment type="similarity">
    <text evidence="4 19">In the C-terminal section; belongs to the NnrD/CARKD family.</text>
</comment>
<evidence type="ECO:0000313" key="23">
    <source>
        <dbReference type="Proteomes" id="UP000184048"/>
    </source>
</evidence>
<evidence type="ECO:0000256" key="8">
    <source>
        <dbReference type="ARBA" id="ARBA00022857"/>
    </source>
</evidence>
<keyword evidence="23" id="KW-1185">Reference proteome</keyword>
<feature type="binding site" evidence="18">
    <location>
        <begin position="129"/>
        <end position="135"/>
    </location>
    <ligand>
        <name>(6S)-NADPHX</name>
        <dbReference type="ChEBI" id="CHEBI:64076"/>
    </ligand>
</feature>
<keyword evidence="13" id="KW-0511">Multifunctional enzyme</keyword>
<comment type="similarity">
    <text evidence="17">Belongs to the NnrD/CARKD family.</text>
</comment>
<dbReference type="GO" id="GO:0052856">
    <property type="term" value="F:NAD(P)HX epimerase activity"/>
    <property type="evidence" value="ECO:0007669"/>
    <property type="project" value="UniProtKB-UniRule"/>
</dbReference>